<dbReference type="GO" id="GO:0016887">
    <property type="term" value="F:ATP hydrolysis activity"/>
    <property type="evidence" value="ECO:0007669"/>
    <property type="project" value="InterPro"/>
</dbReference>
<dbReference type="EMBL" id="KZ352436">
    <property type="protein sequence ID" value="PIO62189.1"/>
    <property type="molecule type" value="Genomic_DNA"/>
</dbReference>
<dbReference type="SUPFAM" id="SSF52540">
    <property type="entry name" value="P-loop containing nucleoside triphosphate hydrolases"/>
    <property type="match status" value="1"/>
</dbReference>
<gene>
    <name evidence="2" type="ORF">TELCIR_16265</name>
</gene>
<dbReference type="OrthoDB" id="2187at2759"/>
<dbReference type="GO" id="GO:0005829">
    <property type="term" value="C:cytosol"/>
    <property type="evidence" value="ECO:0007669"/>
    <property type="project" value="TreeGrafter"/>
</dbReference>
<dbReference type="InterPro" id="IPR050168">
    <property type="entry name" value="AAA_ATPase_domain"/>
</dbReference>
<evidence type="ECO:0000313" key="2">
    <source>
        <dbReference type="EMBL" id="PIO62189.1"/>
    </source>
</evidence>
<dbReference type="Pfam" id="PF00004">
    <property type="entry name" value="AAA"/>
    <property type="match status" value="1"/>
</dbReference>
<dbReference type="GO" id="GO:0016558">
    <property type="term" value="P:protein import into peroxisome matrix"/>
    <property type="evidence" value="ECO:0007669"/>
    <property type="project" value="TreeGrafter"/>
</dbReference>
<dbReference type="InterPro" id="IPR027417">
    <property type="entry name" value="P-loop_NTPase"/>
</dbReference>
<name>A0A2G9TVY9_TELCI</name>
<accession>A0A2G9TVY9</accession>
<feature type="non-terminal residue" evidence="2">
    <location>
        <position position="1"/>
    </location>
</feature>
<dbReference type="Gene3D" id="1.10.8.60">
    <property type="match status" value="1"/>
</dbReference>
<evidence type="ECO:0000259" key="1">
    <source>
        <dbReference type="SMART" id="SM00382"/>
    </source>
</evidence>
<dbReference type="SMART" id="SM00382">
    <property type="entry name" value="AAA"/>
    <property type="match status" value="1"/>
</dbReference>
<dbReference type="GO" id="GO:0005778">
    <property type="term" value="C:peroxisomal membrane"/>
    <property type="evidence" value="ECO:0007669"/>
    <property type="project" value="TreeGrafter"/>
</dbReference>
<dbReference type="PANTHER" id="PTHR23077">
    <property type="entry name" value="AAA-FAMILY ATPASE"/>
    <property type="match status" value="1"/>
</dbReference>
<dbReference type="InterPro" id="IPR003959">
    <property type="entry name" value="ATPase_AAA_core"/>
</dbReference>
<dbReference type="Gene3D" id="3.40.50.300">
    <property type="entry name" value="P-loop containing nucleotide triphosphate hydrolases"/>
    <property type="match status" value="1"/>
</dbReference>
<dbReference type="AlphaFoldDB" id="A0A2G9TVY9"/>
<dbReference type="Proteomes" id="UP000230423">
    <property type="component" value="Unassembled WGS sequence"/>
</dbReference>
<proteinExistence type="predicted"/>
<evidence type="ECO:0000313" key="3">
    <source>
        <dbReference type="Proteomes" id="UP000230423"/>
    </source>
</evidence>
<protein>
    <submittedName>
        <fullName evidence="2">ATPase, AAA family</fullName>
    </submittedName>
</protein>
<reference evidence="2 3" key="1">
    <citation type="submission" date="2015-09" db="EMBL/GenBank/DDBJ databases">
        <title>Draft genome of the parasitic nematode Teladorsagia circumcincta isolate WARC Sus (inbred).</title>
        <authorList>
            <person name="Mitreva M."/>
        </authorList>
    </citation>
    <scope>NUCLEOTIDE SEQUENCE [LARGE SCALE GENOMIC DNA]</scope>
    <source>
        <strain evidence="2 3">S</strain>
    </source>
</reference>
<dbReference type="GO" id="GO:0005524">
    <property type="term" value="F:ATP binding"/>
    <property type="evidence" value="ECO:0007669"/>
    <property type="project" value="InterPro"/>
</dbReference>
<feature type="domain" description="AAA+ ATPase" evidence="1">
    <location>
        <begin position="53"/>
        <end position="193"/>
    </location>
</feature>
<organism evidence="2 3">
    <name type="scientific">Teladorsagia circumcincta</name>
    <name type="common">Brown stomach worm</name>
    <name type="synonym">Ostertagia circumcincta</name>
    <dbReference type="NCBI Taxonomy" id="45464"/>
    <lineage>
        <taxon>Eukaryota</taxon>
        <taxon>Metazoa</taxon>
        <taxon>Ecdysozoa</taxon>
        <taxon>Nematoda</taxon>
        <taxon>Chromadorea</taxon>
        <taxon>Rhabditida</taxon>
        <taxon>Rhabditina</taxon>
        <taxon>Rhabditomorpha</taxon>
        <taxon>Strongyloidea</taxon>
        <taxon>Trichostrongylidae</taxon>
        <taxon>Teladorsagia</taxon>
    </lineage>
</organism>
<dbReference type="PANTHER" id="PTHR23077:SF9">
    <property type="entry name" value="PEROXISOMAL ATPASE PEX6"/>
    <property type="match status" value="1"/>
</dbReference>
<keyword evidence="3" id="KW-1185">Reference proteome</keyword>
<sequence length="306" mass="33932">LRVLLRYQYQEHGAMPLFPSIVPLTDMRIRSALRDLLAEPAQVIVLFSCDSDQRSGIMLFGPPGCGKTLIAKGLFFHFFKNPGAELDPYVKDHSSSILVRLVKQVFERARQASPCVVFFDEIDSLAPNRGRNGDAGGVMDRIVSQLIAELDSLHDSPHIKVFVMAATNRADLIDPSLMTPGRFDKVIEVAPGADVESKTKILKAVSRNLKLADDVDLRNVVRYLITIYRIPSTYATAEQCEGQWSGAELYSLMSTAAMESMREQIALIEDGMISESDVDGIVSATHIQAAIDKKRTEHQEGIRRKA</sequence>
<dbReference type="InterPro" id="IPR003593">
    <property type="entry name" value="AAA+_ATPase"/>
</dbReference>